<gene>
    <name evidence="1" type="ORF">G2W53_028516</name>
</gene>
<accession>A0A834T639</accession>
<sequence>MDGIVCYSECQTIEEGKAGNGCYLEPILKSLDSALRTLPLDQACATNLTVLRRYSAVSLVHLSKKNLKSGTEVTNSGRSGLPADGHMHYLINKIGWGDYVKPTPFQGVQGLVQEFYAVGTEMERCLYALHVAQDIRATMDPVHLYAEEGLKTRYLPPAEPAPQSDHQAQIRIHWLSLTRASSSCYHSASC</sequence>
<evidence type="ECO:0000313" key="2">
    <source>
        <dbReference type="Proteomes" id="UP000634136"/>
    </source>
</evidence>
<dbReference type="Proteomes" id="UP000634136">
    <property type="component" value="Unassembled WGS sequence"/>
</dbReference>
<comment type="caution">
    <text evidence="1">The sequence shown here is derived from an EMBL/GenBank/DDBJ whole genome shotgun (WGS) entry which is preliminary data.</text>
</comment>
<protein>
    <submittedName>
        <fullName evidence="1">Uncharacterized protein</fullName>
    </submittedName>
</protein>
<dbReference type="AlphaFoldDB" id="A0A834T639"/>
<reference evidence="1" key="1">
    <citation type="submission" date="2020-09" db="EMBL/GenBank/DDBJ databases">
        <title>Genome-Enabled Discovery of Anthraquinone Biosynthesis in Senna tora.</title>
        <authorList>
            <person name="Kang S.-H."/>
            <person name="Pandey R.P."/>
            <person name="Lee C.-M."/>
            <person name="Sim J.-S."/>
            <person name="Jeong J.-T."/>
            <person name="Choi B.-S."/>
            <person name="Jung M."/>
            <person name="Ginzburg D."/>
            <person name="Zhao K."/>
            <person name="Won S.Y."/>
            <person name="Oh T.-J."/>
            <person name="Yu Y."/>
            <person name="Kim N.-H."/>
            <person name="Lee O.R."/>
            <person name="Lee T.-H."/>
            <person name="Bashyal P."/>
            <person name="Kim T.-S."/>
            <person name="Lee W.-H."/>
            <person name="Kawkins C."/>
            <person name="Kim C.-K."/>
            <person name="Kim J.S."/>
            <person name="Ahn B.O."/>
            <person name="Rhee S.Y."/>
            <person name="Sohng J.K."/>
        </authorList>
    </citation>
    <scope>NUCLEOTIDE SEQUENCE</scope>
    <source>
        <tissue evidence="1">Leaf</tissue>
    </source>
</reference>
<dbReference type="OrthoDB" id="990541at2759"/>
<name>A0A834T639_9FABA</name>
<keyword evidence="2" id="KW-1185">Reference proteome</keyword>
<organism evidence="1 2">
    <name type="scientific">Senna tora</name>
    <dbReference type="NCBI Taxonomy" id="362788"/>
    <lineage>
        <taxon>Eukaryota</taxon>
        <taxon>Viridiplantae</taxon>
        <taxon>Streptophyta</taxon>
        <taxon>Embryophyta</taxon>
        <taxon>Tracheophyta</taxon>
        <taxon>Spermatophyta</taxon>
        <taxon>Magnoliopsida</taxon>
        <taxon>eudicotyledons</taxon>
        <taxon>Gunneridae</taxon>
        <taxon>Pentapetalae</taxon>
        <taxon>rosids</taxon>
        <taxon>fabids</taxon>
        <taxon>Fabales</taxon>
        <taxon>Fabaceae</taxon>
        <taxon>Caesalpinioideae</taxon>
        <taxon>Cassia clade</taxon>
        <taxon>Senna</taxon>
    </lineage>
</organism>
<evidence type="ECO:0000313" key="1">
    <source>
        <dbReference type="EMBL" id="KAF7814547.1"/>
    </source>
</evidence>
<dbReference type="EMBL" id="JAAIUW010000009">
    <property type="protein sequence ID" value="KAF7814547.1"/>
    <property type="molecule type" value="Genomic_DNA"/>
</dbReference>
<proteinExistence type="predicted"/>